<sequence>MKFLRFVPRVQLCCYCIKLKIGCIIIAAIHIIFVVESFLNVGGNDEFSRCYTSKTLTRLISYVSLLISVTLIAAIAYLLYGIYKSIAEPVLWFMYITIVLLLYNIFISLLLFTSNKSEKGCSPGYVLGGVTLLATLLQVYILLILANYYRELQPPPELTPSKGVSPRASISSKDKDKDKDEDNDKEKDIDTDTDTHKDKVKNKNKDKQRTSILINENKTTS</sequence>
<keyword evidence="4" id="KW-1185">Reference proteome</keyword>
<accession>A0A9P0HUN5</accession>
<evidence type="ECO:0000256" key="2">
    <source>
        <dbReference type="SAM" id="Phobius"/>
    </source>
</evidence>
<reference evidence="3" key="1">
    <citation type="submission" date="2022-02" db="EMBL/GenBank/DDBJ databases">
        <authorList>
            <person name="King R."/>
        </authorList>
    </citation>
    <scope>NUCLEOTIDE SEQUENCE</scope>
</reference>
<dbReference type="AlphaFoldDB" id="A0A9P0HUN5"/>
<evidence type="ECO:0000313" key="3">
    <source>
        <dbReference type="EMBL" id="CAH1635646.1"/>
    </source>
</evidence>
<evidence type="ECO:0000256" key="1">
    <source>
        <dbReference type="SAM" id="MobiDB-lite"/>
    </source>
</evidence>
<proteinExistence type="predicted"/>
<protein>
    <submittedName>
        <fullName evidence="3">Uncharacterized protein</fullName>
    </submittedName>
</protein>
<feature type="transmembrane region" description="Helical" evidence="2">
    <location>
        <begin position="59"/>
        <end position="80"/>
    </location>
</feature>
<feature type="compositionally biased region" description="Basic and acidic residues" evidence="1">
    <location>
        <begin position="172"/>
        <end position="209"/>
    </location>
</feature>
<keyword evidence="2" id="KW-0812">Transmembrane</keyword>
<feature type="region of interest" description="Disordered" evidence="1">
    <location>
        <begin position="157"/>
        <end position="221"/>
    </location>
</feature>
<feature type="transmembrane region" description="Helical" evidence="2">
    <location>
        <begin position="124"/>
        <end position="146"/>
    </location>
</feature>
<name>A0A9P0HUN5_SPOLI</name>
<organism evidence="3 4">
    <name type="scientific">Spodoptera littoralis</name>
    <name type="common">Egyptian cotton leafworm</name>
    <dbReference type="NCBI Taxonomy" id="7109"/>
    <lineage>
        <taxon>Eukaryota</taxon>
        <taxon>Metazoa</taxon>
        <taxon>Ecdysozoa</taxon>
        <taxon>Arthropoda</taxon>
        <taxon>Hexapoda</taxon>
        <taxon>Insecta</taxon>
        <taxon>Pterygota</taxon>
        <taxon>Neoptera</taxon>
        <taxon>Endopterygota</taxon>
        <taxon>Lepidoptera</taxon>
        <taxon>Glossata</taxon>
        <taxon>Ditrysia</taxon>
        <taxon>Noctuoidea</taxon>
        <taxon>Noctuidae</taxon>
        <taxon>Amphipyrinae</taxon>
        <taxon>Spodoptera</taxon>
    </lineage>
</organism>
<dbReference type="EMBL" id="LR824542">
    <property type="protein sequence ID" value="CAH1635646.1"/>
    <property type="molecule type" value="Genomic_DNA"/>
</dbReference>
<keyword evidence="2" id="KW-0472">Membrane</keyword>
<evidence type="ECO:0000313" key="4">
    <source>
        <dbReference type="Proteomes" id="UP001153321"/>
    </source>
</evidence>
<keyword evidence="2" id="KW-1133">Transmembrane helix</keyword>
<feature type="transmembrane region" description="Helical" evidence="2">
    <location>
        <begin position="21"/>
        <end position="39"/>
    </location>
</feature>
<feature type="compositionally biased region" description="Polar residues" evidence="1">
    <location>
        <begin position="210"/>
        <end position="221"/>
    </location>
</feature>
<gene>
    <name evidence="3" type="ORF">SPLIT_LOCUS1008</name>
</gene>
<dbReference type="Proteomes" id="UP001153321">
    <property type="component" value="Chromosome 11"/>
</dbReference>
<feature type="transmembrane region" description="Helical" evidence="2">
    <location>
        <begin position="92"/>
        <end position="112"/>
    </location>
</feature>